<evidence type="ECO:0000313" key="2">
    <source>
        <dbReference type="EMBL" id="GLQ25121.1"/>
    </source>
</evidence>
<dbReference type="Pfam" id="PF04014">
    <property type="entry name" value="MazE_antitoxin"/>
    <property type="match status" value="1"/>
</dbReference>
<name>A0ABQ5VC65_9PROT</name>
<comment type="caution">
    <text evidence="2">The sequence shown here is derived from an EMBL/GenBank/DDBJ whole genome shotgun (WGS) entry which is preliminary data.</text>
</comment>
<dbReference type="SUPFAM" id="SSF89447">
    <property type="entry name" value="AbrB/MazE/MraZ-like"/>
    <property type="match status" value="1"/>
</dbReference>
<feature type="domain" description="SpoVT-AbrB" evidence="1">
    <location>
        <begin position="5"/>
        <end position="51"/>
    </location>
</feature>
<dbReference type="SMART" id="SM00966">
    <property type="entry name" value="SpoVT_AbrB"/>
    <property type="match status" value="1"/>
</dbReference>
<dbReference type="EMBL" id="BSNK01000002">
    <property type="protein sequence ID" value="GLQ25121.1"/>
    <property type="molecule type" value="Genomic_DNA"/>
</dbReference>
<reference evidence="2" key="1">
    <citation type="journal article" date="2014" name="Int. J. Syst. Evol. Microbiol.">
        <title>Complete genome of a new Firmicutes species belonging to the dominant human colonic microbiota ('Ruminococcus bicirculans') reveals two chromosomes and a selective capacity to utilize plant glucans.</title>
        <authorList>
            <consortium name="NISC Comparative Sequencing Program"/>
            <person name="Wegmann U."/>
            <person name="Louis P."/>
            <person name="Goesmann A."/>
            <person name="Henrissat B."/>
            <person name="Duncan S.H."/>
            <person name="Flint H.J."/>
        </authorList>
    </citation>
    <scope>NUCLEOTIDE SEQUENCE</scope>
    <source>
        <strain evidence="2">NBRC 108219</strain>
    </source>
</reference>
<protein>
    <submittedName>
        <fullName evidence="2">Multidrug transporter MatE</fullName>
    </submittedName>
</protein>
<evidence type="ECO:0000259" key="1">
    <source>
        <dbReference type="SMART" id="SM00966"/>
    </source>
</evidence>
<dbReference type="PANTHER" id="PTHR40516">
    <property type="entry name" value="ANTITOXIN CHPS-RELATED"/>
    <property type="match status" value="1"/>
</dbReference>
<dbReference type="RefSeq" id="WP_284392312.1">
    <property type="nucleotide sequence ID" value="NZ_BSNK01000002.1"/>
</dbReference>
<dbReference type="InterPro" id="IPR037914">
    <property type="entry name" value="SpoVT-AbrB_sf"/>
</dbReference>
<dbReference type="Gene3D" id="2.10.260.10">
    <property type="match status" value="1"/>
</dbReference>
<accession>A0ABQ5VC65</accession>
<reference evidence="2" key="2">
    <citation type="submission" date="2023-01" db="EMBL/GenBank/DDBJ databases">
        <title>Draft genome sequence of Algimonas ampicilliniresistens strain NBRC 108219.</title>
        <authorList>
            <person name="Sun Q."/>
            <person name="Mori K."/>
        </authorList>
    </citation>
    <scope>NUCLEOTIDE SEQUENCE</scope>
    <source>
        <strain evidence="2">NBRC 108219</strain>
    </source>
</reference>
<dbReference type="Proteomes" id="UP001161391">
    <property type="component" value="Unassembled WGS sequence"/>
</dbReference>
<organism evidence="2 3">
    <name type="scientific">Algimonas ampicilliniresistens</name>
    <dbReference type="NCBI Taxonomy" id="1298735"/>
    <lineage>
        <taxon>Bacteria</taxon>
        <taxon>Pseudomonadati</taxon>
        <taxon>Pseudomonadota</taxon>
        <taxon>Alphaproteobacteria</taxon>
        <taxon>Maricaulales</taxon>
        <taxon>Robiginitomaculaceae</taxon>
        <taxon>Algimonas</taxon>
    </lineage>
</organism>
<dbReference type="InterPro" id="IPR007159">
    <property type="entry name" value="SpoVT-AbrB_dom"/>
</dbReference>
<proteinExistence type="predicted"/>
<dbReference type="InterPro" id="IPR039052">
    <property type="entry name" value="Antitox_PemI-like"/>
</dbReference>
<keyword evidence="3" id="KW-1185">Reference proteome</keyword>
<evidence type="ECO:0000313" key="3">
    <source>
        <dbReference type="Proteomes" id="UP001161391"/>
    </source>
</evidence>
<gene>
    <name evidence="2" type="ORF">GCM10007853_29950</name>
</gene>
<dbReference type="PANTHER" id="PTHR40516:SF1">
    <property type="entry name" value="ANTITOXIN CHPS-RELATED"/>
    <property type="match status" value="1"/>
</dbReference>
<sequence length="80" mass="9067">MQTIKKWGNSLAVRIPTHIALQARLTEGAHVAIDVDDNGEINIKPQRPRFKLTELLADYQKPEDDSAEIQWGELMGEEII</sequence>